<dbReference type="SUPFAM" id="SSF52266">
    <property type="entry name" value="SGNH hydrolase"/>
    <property type="match status" value="1"/>
</dbReference>
<gene>
    <name evidence="2" type="ORF">FHS27_004352</name>
</gene>
<dbReference type="Proteomes" id="UP000536179">
    <property type="component" value="Unassembled WGS sequence"/>
</dbReference>
<dbReference type="Pfam" id="PF13472">
    <property type="entry name" value="Lipase_GDSL_2"/>
    <property type="match status" value="1"/>
</dbReference>
<feature type="domain" description="SGNH hydrolase-type esterase" evidence="1">
    <location>
        <begin position="318"/>
        <end position="487"/>
    </location>
</feature>
<dbReference type="PANTHER" id="PTHR34407">
    <property type="entry name" value="EXPRESSED PROTEIN"/>
    <property type="match status" value="1"/>
</dbReference>
<reference evidence="2 3" key="1">
    <citation type="submission" date="2020-08" db="EMBL/GenBank/DDBJ databases">
        <title>Genomic Encyclopedia of Type Strains, Phase III (KMG-III): the genomes of soil and plant-associated and newly described type strains.</title>
        <authorList>
            <person name="Whitman W."/>
        </authorList>
    </citation>
    <scope>NUCLEOTIDE SEQUENCE [LARGE SCALE GENOMIC DNA]</scope>
    <source>
        <strain evidence="2 3">CECT 8075</strain>
    </source>
</reference>
<dbReference type="InterPro" id="IPR036514">
    <property type="entry name" value="SGNH_hydro_sf"/>
</dbReference>
<dbReference type="Gene3D" id="2.60.120.260">
    <property type="entry name" value="Galactose-binding domain-like"/>
    <property type="match status" value="1"/>
</dbReference>
<protein>
    <submittedName>
        <fullName evidence="2">Pimeloyl-ACP methyl ester carboxylesterase</fullName>
    </submittedName>
</protein>
<organism evidence="2 3">
    <name type="scientific">Aporhodopirellula rubra</name>
    <dbReference type="NCBI Taxonomy" id="980271"/>
    <lineage>
        <taxon>Bacteria</taxon>
        <taxon>Pseudomonadati</taxon>
        <taxon>Planctomycetota</taxon>
        <taxon>Planctomycetia</taxon>
        <taxon>Pirellulales</taxon>
        <taxon>Pirellulaceae</taxon>
        <taxon>Aporhodopirellula</taxon>
    </lineage>
</organism>
<sequence length="667" mass="74197">MRFLLPVLFAITLGYTSLDTKATFAESTSEQSNTSVSQTWPGVKSNWNGFDRYDFEFDGLTAFVVEPKVAAPGKPWVWRARFPSFHAGADQILLDRGYHIAHINTGGMLGSDRAMKHWNAFYHFIIEHDLHPKVALEGVSRGGLFVYGFASRWPQRVTCIYCDTPVGDIRSWPGGKGSGRGDAKTWKACLKEYGLSEETASQFSGNPIDRLAPIAEAQIPILHIVSLNDVIVPPTENTFVLAERYRKLGGTIDIMTVEEGTEKSGGHHFTHPDPVRVADFIERHTASLPGTEDYFAIRGSLDNCRTVFENEKRGRVAFLGGSITKMSGWRDLVCEYLQKRFPETEFDFVDAAIPSTGSTPGAFRFANDVLSHGKVDLLFEEAAVNDLHNMRTPVEMTRGMEGILRHARRSNPNMDTVVLHFVEPRHMTSYRNGEVPETITQHEAVAEHYGVSTIHLAKEVTDRIDAGQFDWEHDFVNLHPSPYGHAVYASTIRRMLSTAWTSPLPPNSLLSEHPMPDVIDGYSYDHGKYVDFESIKDANGFSVIESCDPRSDDIGGSVREGFVDVPMLVATEPGASFTLEFDGRAVGLFITAGPDAGVISYRIDNGPAKTRDLFTKWSRGLHIPWVVILENELALGSHKITIETTNEKNSLSRGHACRIVHLLVNES</sequence>
<name>A0A7W5H7M8_9BACT</name>
<dbReference type="Gene3D" id="3.40.50.1820">
    <property type="entry name" value="alpha/beta hydrolase"/>
    <property type="match status" value="1"/>
</dbReference>
<dbReference type="SUPFAM" id="SSF53474">
    <property type="entry name" value="alpha/beta-Hydrolases"/>
    <property type="match status" value="1"/>
</dbReference>
<dbReference type="InterPro" id="IPR029058">
    <property type="entry name" value="AB_hydrolase_fold"/>
</dbReference>
<dbReference type="CDD" id="cd00229">
    <property type="entry name" value="SGNH_hydrolase"/>
    <property type="match status" value="1"/>
</dbReference>
<proteinExistence type="predicted"/>
<dbReference type="EMBL" id="JACHXU010000016">
    <property type="protein sequence ID" value="MBB3208523.1"/>
    <property type="molecule type" value="Genomic_DNA"/>
</dbReference>
<dbReference type="AlphaFoldDB" id="A0A7W5H7M8"/>
<evidence type="ECO:0000313" key="2">
    <source>
        <dbReference type="EMBL" id="MBB3208523.1"/>
    </source>
</evidence>
<accession>A0A7W5H7M8</accession>
<keyword evidence="3" id="KW-1185">Reference proteome</keyword>
<dbReference type="RefSeq" id="WP_221225258.1">
    <property type="nucleotide sequence ID" value="NZ_JACHXU010000016.1"/>
</dbReference>
<evidence type="ECO:0000313" key="3">
    <source>
        <dbReference type="Proteomes" id="UP000536179"/>
    </source>
</evidence>
<dbReference type="GO" id="GO:0016788">
    <property type="term" value="F:hydrolase activity, acting on ester bonds"/>
    <property type="evidence" value="ECO:0007669"/>
    <property type="project" value="UniProtKB-ARBA"/>
</dbReference>
<dbReference type="PANTHER" id="PTHR34407:SF1">
    <property type="entry name" value="SGNH HYDROLASE-TYPE ESTERASE DOMAIN-CONTAINING PROTEIN"/>
    <property type="match status" value="1"/>
</dbReference>
<comment type="caution">
    <text evidence="2">The sequence shown here is derived from an EMBL/GenBank/DDBJ whole genome shotgun (WGS) entry which is preliminary data.</text>
</comment>
<dbReference type="InterPro" id="IPR013830">
    <property type="entry name" value="SGNH_hydro"/>
</dbReference>
<evidence type="ECO:0000259" key="1">
    <source>
        <dbReference type="Pfam" id="PF13472"/>
    </source>
</evidence>
<dbReference type="Gene3D" id="3.40.50.1110">
    <property type="entry name" value="SGNH hydrolase"/>
    <property type="match status" value="1"/>
</dbReference>